<dbReference type="RefSeq" id="WP_076448206.1">
    <property type="nucleotide sequence ID" value="NZ_FTOQ01000006.1"/>
</dbReference>
<dbReference type="NCBIfam" id="TIGR00492">
    <property type="entry name" value="alr"/>
    <property type="match status" value="1"/>
</dbReference>
<dbReference type="InterPro" id="IPR020622">
    <property type="entry name" value="Ala_racemase_pyridoxalP-BS"/>
</dbReference>
<dbReference type="GO" id="GO:0030170">
    <property type="term" value="F:pyridoxal phosphate binding"/>
    <property type="evidence" value="ECO:0007669"/>
    <property type="project" value="UniProtKB-UniRule"/>
</dbReference>
<evidence type="ECO:0000256" key="7">
    <source>
        <dbReference type="HAMAP-Rule" id="MF_01201"/>
    </source>
</evidence>
<evidence type="ECO:0000256" key="5">
    <source>
        <dbReference type="ARBA" id="ARBA00022898"/>
    </source>
</evidence>
<dbReference type="GO" id="GO:0008784">
    <property type="term" value="F:alanine racemase activity"/>
    <property type="evidence" value="ECO:0007669"/>
    <property type="project" value="UniProtKB-UniRule"/>
</dbReference>
<dbReference type="PANTHER" id="PTHR30511:SF0">
    <property type="entry name" value="ALANINE RACEMASE, CATABOLIC-RELATED"/>
    <property type="match status" value="1"/>
</dbReference>
<dbReference type="GO" id="GO:0030632">
    <property type="term" value="P:D-alanine biosynthetic process"/>
    <property type="evidence" value="ECO:0007669"/>
    <property type="project" value="UniProtKB-UniRule"/>
</dbReference>
<feature type="modified residue" description="N6-(pyridoxal phosphate)lysine" evidence="7 8">
    <location>
        <position position="33"/>
    </location>
</feature>
<dbReference type="UniPathway" id="UPA00042">
    <property type="reaction ID" value="UER00497"/>
</dbReference>
<dbReference type="AlphaFoldDB" id="A0A1N7MYQ4"/>
<keyword evidence="5 7" id="KW-0663">Pyridoxal phosphate</keyword>
<sequence>MAQAELNIDLDAIVGNWRALDRQNTGKTAAVVKADAYGLDAARVAPVLARAGARRFFVAIAEEGVALRRVLGPGPEICVFSGHMAGDAALLRDADLVPMLNSIDQMLRHVEALPGHPLGIQLDSGMNRLGMETAEWAALRDIAMAQRPRLVMSHLACSDEPDHAMNPDQCAAFREMTDGLDAPRSLAATGGILLGPDYHFDLARPGIGLYGGLPFIDARPVVYLDIPVIQVRDVAPGESVGYGNSWIARKPTRVATISAGYADGVLRAMGPEAHVYAGETRCKVLGRISMDLIAVDVTALAAPPEQVELLGRHQSIDTLADWAGTIGYEILTSLGARYARRYHGG</sequence>
<evidence type="ECO:0000256" key="4">
    <source>
        <dbReference type="ARBA" id="ARBA00013089"/>
    </source>
</evidence>
<dbReference type="GO" id="GO:0005829">
    <property type="term" value="C:cytosol"/>
    <property type="evidence" value="ECO:0007669"/>
    <property type="project" value="TreeGrafter"/>
</dbReference>
<dbReference type="InterPro" id="IPR001608">
    <property type="entry name" value="Ala_racemase_N"/>
</dbReference>
<evidence type="ECO:0000256" key="2">
    <source>
        <dbReference type="ARBA" id="ARBA00001933"/>
    </source>
</evidence>
<comment type="cofactor">
    <cofactor evidence="2 7 8">
        <name>pyridoxal 5'-phosphate</name>
        <dbReference type="ChEBI" id="CHEBI:597326"/>
    </cofactor>
</comment>
<dbReference type="SUPFAM" id="SSF50621">
    <property type="entry name" value="Alanine racemase C-terminal domain-like"/>
    <property type="match status" value="1"/>
</dbReference>
<dbReference type="InterPro" id="IPR029066">
    <property type="entry name" value="PLP-binding_barrel"/>
</dbReference>
<comment type="function">
    <text evidence="7">Catalyzes the interconversion of L-alanine and D-alanine. May also act on other amino acids.</text>
</comment>
<dbReference type="HAMAP" id="MF_01201">
    <property type="entry name" value="Ala_racemase"/>
    <property type="match status" value="1"/>
</dbReference>
<evidence type="ECO:0000313" key="12">
    <source>
        <dbReference type="Proteomes" id="UP000186684"/>
    </source>
</evidence>
<dbReference type="SUPFAM" id="SSF51419">
    <property type="entry name" value="PLP-binding barrel"/>
    <property type="match status" value="1"/>
</dbReference>
<dbReference type="CDD" id="cd00430">
    <property type="entry name" value="PLPDE_III_AR"/>
    <property type="match status" value="1"/>
</dbReference>
<dbReference type="STRING" id="633194.SAMN05421759_10640"/>
<feature type="domain" description="Alanine racemase C-terminal" evidence="10">
    <location>
        <begin position="221"/>
        <end position="343"/>
    </location>
</feature>
<evidence type="ECO:0000256" key="1">
    <source>
        <dbReference type="ARBA" id="ARBA00000316"/>
    </source>
</evidence>
<evidence type="ECO:0000256" key="8">
    <source>
        <dbReference type="PIRSR" id="PIRSR600821-50"/>
    </source>
</evidence>
<feature type="binding site" evidence="7 9">
    <location>
        <position position="128"/>
    </location>
    <ligand>
        <name>substrate</name>
    </ligand>
</feature>
<dbReference type="Gene3D" id="2.40.37.10">
    <property type="entry name" value="Lyase, Ornithine Decarboxylase, Chain A, domain 1"/>
    <property type="match status" value="1"/>
</dbReference>
<evidence type="ECO:0000256" key="9">
    <source>
        <dbReference type="PIRSR" id="PIRSR600821-52"/>
    </source>
</evidence>
<dbReference type="PRINTS" id="PR00992">
    <property type="entry name" value="ALARACEMASE"/>
</dbReference>
<keyword evidence="6 7" id="KW-0413">Isomerase</keyword>
<dbReference type="InterPro" id="IPR011079">
    <property type="entry name" value="Ala_racemase_C"/>
</dbReference>
<feature type="binding site" evidence="7 9">
    <location>
        <position position="290"/>
    </location>
    <ligand>
        <name>substrate</name>
    </ligand>
</feature>
<dbReference type="Pfam" id="PF01168">
    <property type="entry name" value="Ala_racemase_N"/>
    <property type="match status" value="1"/>
</dbReference>
<dbReference type="InterPro" id="IPR009006">
    <property type="entry name" value="Ala_racemase/Decarboxylase_C"/>
</dbReference>
<organism evidence="11 12">
    <name type="scientific">Roseivivax lentus</name>
    <dbReference type="NCBI Taxonomy" id="633194"/>
    <lineage>
        <taxon>Bacteria</taxon>
        <taxon>Pseudomonadati</taxon>
        <taxon>Pseudomonadota</taxon>
        <taxon>Alphaproteobacteria</taxon>
        <taxon>Rhodobacterales</taxon>
        <taxon>Roseobacteraceae</taxon>
        <taxon>Roseivivax</taxon>
    </lineage>
</organism>
<protein>
    <recommendedName>
        <fullName evidence="4 7">Alanine racemase</fullName>
        <ecNumber evidence="4 7">5.1.1.1</ecNumber>
    </recommendedName>
</protein>
<dbReference type="PROSITE" id="PS00395">
    <property type="entry name" value="ALANINE_RACEMASE"/>
    <property type="match status" value="1"/>
</dbReference>
<comment type="catalytic activity">
    <reaction evidence="1 7">
        <text>L-alanine = D-alanine</text>
        <dbReference type="Rhea" id="RHEA:20249"/>
        <dbReference type="ChEBI" id="CHEBI:57416"/>
        <dbReference type="ChEBI" id="CHEBI:57972"/>
        <dbReference type="EC" id="5.1.1.1"/>
    </reaction>
</comment>
<name>A0A1N7MYQ4_9RHOB</name>
<evidence type="ECO:0000256" key="6">
    <source>
        <dbReference type="ARBA" id="ARBA00023235"/>
    </source>
</evidence>
<dbReference type="PANTHER" id="PTHR30511">
    <property type="entry name" value="ALANINE RACEMASE"/>
    <property type="match status" value="1"/>
</dbReference>
<evidence type="ECO:0000313" key="11">
    <source>
        <dbReference type="EMBL" id="SIS91009.1"/>
    </source>
</evidence>
<dbReference type="Gene3D" id="3.20.20.10">
    <property type="entry name" value="Alanine racemase"/>
    <property type="match status" value="1"/>
</dbReference>
<comment type="pathway">
    <text evidence="7">Amino-acid biosynthesis; D-alanine biosynthesis; D-alanine from L-alanine: step 1/1.</text>
</comment>
<evidence type="ECO:0000256" key="3">
    <source>
        <dbReference type="ARBA" id="ARBA00007880"/>
    </source>
</evidence>
<evidence type="ECO:0000259" key="10">
    <source>
        <dbReference type="SMART" id="SM01005"/>
    </source>
</evidence>
<dbReference type="Proteomes" id="UP000186684">
    <property type="component" value="Unassembled WGS sequence"/>
</dbReference>
<feature type="active site" description="Proton acceptor; specific for D-alanine" evidence="7">
    <location>
        <position position="33"/>
    </location>
</feature>
<comment type="similarity">
    <text evidence="3 7">Belongs to the alanine racemase family.</text>
</comment>
<feature type="active site" description="Proton acceptor; specific for L-alanine" evidence="7">
    <location>
        <position position="242"/>
    </location>
</feature>
<keyword evidence="12" id="KW-1185">Reference proteome</keyword>
<dbReference type="OrthoDB" id="9813814at2"/>
<gene>
    <name evidence="11" type="ORF">SAMN05421759_10640</name>
</gene>
<dbReference type="InterPro" id="IPR000821">
    <property type="entry name" value="Ala_racemase"/>
</dbReference>
<reference evidence="12" key="1">
    <citation type="submission" date="2017-01" db="EMBL/GenBank/DDBJ databases">
        <authorList>
            <person name="Varghese N."/>
            <person name="Submissions S."/>
        </authorList>
    </citation>
    <scope>NUCLEOTIDE SEQUENCE [LARGE SCALE GENOMIC DNA]</scope>
    <source>
        <strain evidence="12">DSM 29430</strain>
    </source>
</reference>
<dbReference type="SMART" id="SM01005">
    <property type="entry name" value="Ala_racemase_C"/>
    <property type="match status" value="1"/>
</dbReference>
<dbReference type="Pfam" id="PF00842">
    <property type="entry name" value="Ala_racemase_C"/>
    <property type="match status" value="1"/>
</dbReference>
<accession>A0A1N7MYQ4</accession>
<dbReference type="EC" id="5.1.1.1" evidence="4 7"/>
<dbReference type="EMBL" id="FTOQ01000006">
    <property type="protein sequence ID" value="SIS91009.1"/>
    <property type="molecule type" value="Genomic_DNA"/>
</dbReference>
<proteinExistence type="inferred from homology"/>